<dbReference type="Gene3D" id="2.130.10.130">
    <property type="entry name" value="Integrin alpha, N-terminal"/>
    <property type="match status" value="2"/>
</dbReference>
<dbReference type="PANTHER" id="PTHR43806">
    <property type="entry name" value="PEPTIDASE S8"/>
    <property type="match status" value="1"/>
</dbReference>
<dbReference type="InterPro" id="IPR023827">
    <property type="entry name" value="Peptidase_S8_Asp-AS"/>
</dbReference>
<dbReference type="SUPFAM" id="SSF52743">
    <property type="entry name" value="Subtilisin-like"/>
    <property type="match status" value="1"/>
</dbReference>
<evidence type="ECO:0000256" key="8">
    <source>
        <dbReference type="SAM" id="MobiDB-lite"/>
    </source>
</evidence>
<dbReference type="Proteomes" id="UP001232536">
    <property type="component" value="Unassembled WGS sequence"/>
</dbReference>
<evidence type="ECO:0000256" key="3">
    <source>
        <dbReference type="ARBA" id="ARBA00022729"/>
    </source>
</evidence>
<feature type="active site" description="Charge relay system" evidence="6">
    <location>
        <position position="382"/>
    </location>
</feature>
<feature type="signal peptide" evidence="9">
    <location>
        <begin position="1"/>
        <end position="17"/>
    </location>
</feature>
<keyword evidence="4 6" id="KW-0378">Hydrolase</keyword>
<evidence type="ECO:0000313" key="11">
    <source>
        <dbReference type="EMBL" id="MDO8108564.1"/>
    </source>
</evidence>
<name>A0ABT9DDR1_9CELL</name>
<comment type="similarity">
    <text evidence="1 6 7">Belongs to the peptidase S8 family.</text>
</comment>
<keyword evidence="5 6" id="KW-0720">Serine protease</keyword>
<dbReference type="InterPro" id="IPR036852">
    <property type="entry name" value="Peptidase_S8/S53_dom_sf"/>
</dbReference>
<dbReference type="InterPro" id="IPR023828">
    <property type="entry name" value="Peptidase_S8_Ser-AS"/>
</dbReference>
<feature type="compositionally biased region" description="Low complexity" evidence="8">
    <location>
        <begin position="23"/>
        <end position="43"/>
    </location>
</feature>
<dbReference type="InterPro" id="IPR000209">
    <property type="entry name" value="Peptidase_S8/S53_dom"/>
</dbReference>
<keyword evidence="12" id="KW-1185">Reference proteome</keyword>
<dbReference type="InterPro" id="IPR028994">
    <property type="entry name" value="Integrin_alpha_N"/>
</dbReference>
<dbReference type="PROSITE" id="PS51892">
    <property type="entry name" value="SUBTILASE"/>
    <property type="match status" value="1"/>
</dbReference>
<evidence type="ECO:0000256" key="4">
    <source>
        <dbReference type="ARBA" id="ARBA00022801"/>
    </source>
</evidence>
<dbReference type="SUPFAM" id="SSF69318">
    <property type="entry name" value="Integrin alpha N-terminal domain"/>
    <property type="match status" value="2"/>
</dbReference>
<dbReference type="PROSITE" id="PS00136">
    <property type="entry name" value="SUBTILASE_ASP"/>
    <property type="match status" value="1"/>
</dbReference>
<dbReference type="InterPro" id="IPR013517">
    <property type="entry name" value="FG-GAP"/>
</dbReference>
<dbReference type="RefSeq" id="WP_304602256.1">
    <property type="nucleotide sequence ID" value="NZ_JAUQYP010000002.1"/>
</dbReference>
<feature type="chain" id="PRO_5047453530" evidence="9">
    <location>
        <begin position="18"/>
        <end position="1390"/>
    </location>
</feature>
<dbReference type="PRINTS" id="PR00723">
    <property type="entry name" value="SUBTILISIN"/>
</dbReference>
<feature type="active site" description="Charge relay system" evidence="6">
    <location>
        <position position="192"/>
    </location>
</feature>
<evidence type="ECO:0000256" key="1">
    <source>
        <dbReference type="ARBA" id="ARBA00011073"/>
    </source>
</evidence>
<evidence type="ECO:0000256" key="7">
    <source>
        <dbReference type="RuleBase" id="RU003355"/>
    </source>
</evidence>
<accession>A0ABT9DDR1</accession>
<dbReference type="PROSITE" id="PS00137">
    <property type="entry name" value="SUBTILASE_HIS"/>
    <property type="match status" value="1"/>
</dbReference>
<keyword evidence="2 6" id="KW-0645">Protease</keyword>
<sequence length="1390" mass="138933">MRALILVLALGVAIVPAAPGAAAPGAAAPGAAAPGVPVGASAADVPTPDRGADRPDGASPTPHRTGLEEIHPAAPQDTTIPGEVVVRFAPGVSATRQAAALSAAGVRTRRTASRDGALTTTVTVAPERAEQAAAALAAAPGVVAAQVAHRRSVAGWTDDPLLDEAWPYFALTELPRAWDADQGAGVVVAVLDTGVSAHPDLAGALLPGVDLVDNDSDPSDPNGHGTAVAGVVAARGDNGLGAVGSAPAASVLPVRVADANGQADDAVIAAGIDWAVAHGADVINISLGGPSEAPVLLAAMRDAVAAGAVVVVAAGNDGTEAPEYPAAYAPLVDGVIAVGATDDAGRIEHFSSSGDWVTLAAPGRQLGAPAPGGGYVWATGTSFSAPLAAGVAALVEEAGTTDPAAVQRALTRSARDAGPRGLDPWYGAGVVDAAAALGLVTAVPLDRATGDGGPEDGLPGQAQPLAAGTDHEATLAPEGDVDWYRVELGAGMYQAVVTPGLDPVTGIRAQRPVVIVLDAAGHRIESTASAPAQPVSAAFALSGPGSVDVGVRDTSGVVTRAPYDIRVEPASAVAPFTRDDVRTTVIDPRLAVADVTGDGRPDAVVAQPGAVPEVRAGRDGGAFGDAVAVAGSLAASAADPVSADVDGDGRPEVLIATSAGVTAIDAGATGPTATALVTVPGGASAIVAGDMDGDHDPDLLLGTADGLVVYRNDAGTFTPAGTVGSVTDRFAVGDLNGDGLGDVVDVTGQVFLQRGDGSFSGPTPIPETSTQFWGVTCDIAVGDVTGDHRADIVRSRFSDVYVSAGRGDGTFDAPIGYSAGYTADAMALADIDGDGRTDVAVGDGGWSVVSLLYQQADGSLGAPVMAETPYSSQYWPGSLQAVDLNGDGAVDLALAGAYLLTALIQQPADPAPWFVDASTAPHRAGLAVRPTLRFESGRDLDPASVAGATRLVADDGSAVAVHASWDATAHTLAVTPVADLLAGHHYELVVDGLRDLGGDTQAEPYRTWFTVAAGGDRFTPVTPWRVLDTRHGTGFSGALQPGVPRTLTLGGAWVPPGTDAVVLNVTAVAPSGTGNIRVYPTTPGGSPPTVSNLNVVRGVDQPNLVTVPLGDDGTVTLLASAVQTHVVADLAGYYSPGGAAGYTPATPVRLMDTRYGTGGVPARRLAAGHWVDLQVTGRAGVPADAVSVVLNVTGVAPGGRTNIRVYPTPAASESQDPPTVSNLNVYARQDQPNLVTVAVGDGGRVRFYTQSADVHLIADLAGYYSAHGTTGFVPVDPSRIADTRRGTGIAHQLQPGAVVDLAVAGRGGIAPDAEAAVLNVTAVNPGGSTNVRVFPAGTAQVPTVSTLNVVAHRDQPNLAVPRLGPGGGVSVYSQTAPLDLVVDVAGYFTR</sequence>
<feature type="domain" description="Peptidase S8/S53" evidence="10">
    <location>
        <begin position="183"/>
        <end position="429"/>
    </location>
</feature>
<dbReference type="Gene3D" id="3.40.50.200">
    <property type="entry name" value="Peptidase S8/S53 domain"/>
    <property type="match status" value="1"/>
</dbReference>
<organism evidence="11 12">
    <name type="scientific">Actinotalea lenta</name>
    <dbReference type="NCBI Taxonomy" id="3064654"/>
    <lineage>
        <taxon>Bacteria</taxon>
        <taxon>Bacillati</taxon>
        <taxon>Actinomycetota</taxon>
        <taxon>Actinomycetes</taxon>
        <taxon>Micrococcales</taxon>
        <taxon>Cellulomonadaceae</taxon>
        <taxon>Actinotalea</taxon>
    </lineage>
</organism>
<proteinExistence type="inferred from homology"/>
<evidence type="ECO:0000313" key="12">
    <source>
        <dbReference type="Proteomes" id="UP001232536"/>
    </source>
</evidence>
<evidence type="ECO:0000259" key="10">
    <source>
        <dbReference type="Pfam" id="PF00082"/>
    </source>
</evidence>
<dbReference type="Pfam" id="PF13517">
    <property type="entry name" value="FG-GAP_3"/>
    <property type="match status" value="3"/>
</dbReference>
<evidence type="ECO:0000256" key="2">
    <source>
        <dbReference type="ARBA" id="ARBA00022670"/>
    </source>
</evidence>
<dbReference type="InterPro" id="IPR015500">
    <property type="entry name" value="Peptidase_S8_subtilisin-rel"/>
</dbReference>
<dbReference type="Gene3D" id="2.60.120.380">
    <property type="match status" value="1"/>
</dbReference>
<protein>
    <submittedName>
        <fullName evidence="11">S8 family serine peptidase</fullName>
    </submittedName>
</protein>
<evidence type="ECO:0000256" key="6">
    <source>
        <dbReference type="PROSITE-ProRule" id="PRU01240"/>
    </source>
</evidence>
<feature type="region of interest" description="Disordered" evidence="8">
    <location>
        <begin position="23"/>
        <end position="81"/>
    </location>
</feature>
<dbReference type="EMBL" id="JAUQYP010000002">
    <property type="protein sequence ID" value="MDO8108564.1"/>
    <property type="molecule type" value="Genomic_DNA"/>
</dbReference>
<dbReference type="PROSITE" id="PS00138">
    <property type="entry name" value="SUBTILASE_SER"/>
    <property type="match status" value="1"/>
</dbReference>
<dbReference type="PANTHER" id="PTHR43806:SF11">
    <property type="entry name" value="CEREVISIN-RELATED"/>
    <property type="match status" value="1"/>
</dbReference>
<dbReference type="InterPro" id="IPR050131">
    <property type="entry name" value="Peptidase_S8_subtilisin-like"/>
</dbReference>
<gene>
    <name evidence="11" type="ORF">Q6348_15305</name>
</gene>
<dbReference type="InterPro" id="IPR022398">
    <property type="entry name" value="Peptidase_S8_His-AS"/>
</dbReference>
<evidence type="ECO:0000256" key="9">
    <source>
        <dbReference type="SAM" id="SignalP"/>
    </source>
</evidence>
<reference evidence="11 12" key="1">
    <citation type="submission" date="2023-07" db="EMBL/GenBank/DDBJ databases">
        <title>Description of novel actinomycetes strains, isolated from tidal flat sediment.</title>
        <authorList>
            <person name="Lu C."/>
        </authorList>
    </citation>
    <scope>NUCLEOTIDE SEQUENCE [LARGE SCALE GENOMIC DNA]</scope>
    <source>
        <strain evidence="11 12">SYSU T00b441</strain>
    </source>
</reference>
<keyword evidence="3 9" id="KW-0732">Signal</keyword>
<comment type="caution">
    <text evidence="11">The sequence shown here is derived from an EMBL/GenBank/DDBJ whole genome shotgun (WGS) entry which is preliminary data.</text>
</comment>
<feature type="active site" description="Charge relay system" evidence="6">
    <location>
        <position position="224"/>
    </location>
</feature>
<evidence type="ECO:0000256" key="5">
    <source>
        <dbReference type="ARBA" id="ARBA00022825"/>
    </source>
</evidence>
<dbReference type="Pfam" id="PF00082">
    <property type="entry name" value="Peptidase_S8"/>
    <property type="match status" value="1"/>
</dbReference>